<dbReference type="InterPro" id="IPR042195">
    <property type="entry name" value="ArgJ_beta_C"/>
</dbReference>
<dbReference type="GO" id="GO:0005737">
    <property type="term" value="C:cytoplasm"/>
    <property type="evidence" value="ECO:0007669"/>
    <property type="project" value="UniProtKB-SubCell"/>
</dbReference>
<keyword evidence="3 10" id="KW-0055">Arginine biosynthesis</keyword>
<evidence type="ECO:0000256" key="10">
    <source>
        <dbReference type="HAMAP-Rule" id="MF_01106"/>
    </source>
</evidence>
<evidence type="ECO:0000256" key="4">
    <source>
        <dbReference type="ARBA" id="ARBA00022605"/>
    </source>
</evidence>
<dbReference type="GO" id="GO:0006592">
    <property type="term" value="P:ornithine biosynthetic process"/>
    <property type="evidence" value="ECO:0007669"/>
    <property type="project" value="TreeGrafter"/>
</dbReference>
<dbReference type="eggNOG" id="COG1364">
    <property type="taxonomic scope" value="Bacteria"/>
</dbReference>
<dbReference type="NCBIfam" id="TIGR00120">
    <property type="entry name" value="ArgJ"/>
    <property type="match status" value="1"/>
</dbReference>
<evidence type="ECO:0000256" key="5">
    <source>
        <dbReference type="ARBA" id="ARBA00022679"/>
    </source>
</evidence>
<dbReference type="KEGG" id="eac:EAL2_c12100"/>
<evidence type="ECO:0000256" key="1">
    <source>
        <dbReference type="ARBA" id="ARBA00006774"/>
    </source>
</evidence>
<gene>
    <name evidence="10 11" type="primary">argJ</name>
    <name evidence="11" type="ORF">EAL2_c12100</name>
</gene>
<keyword evidence="8 10" id="KW-0012">Acyltransferase</keyword>
<protein>
    <recommendedName>
        <fullName evidence="10">Arginine biosynthesis bifunctional protein ArgJ</fullName>
    </recommendedName>
    <domain>
        <recommendedName>
            <fullName evidence="10">Glutamate N-acetyltransferase</fullName>
            <ecNumber evidence="10">2.3.1.35</ecNumber>
        </recommendedName>
        <alternativeName>
            <fullName evidence="10">Ornithine acetyltransferase</fullName>
            <shortName evidence="10">OATase</shortName>
        </alternativeName>
        <alternativeName>
            <fullName evidence="10">Ornithine transacetylase</fullName>
        </alternativeName>
    </domain>
    <domain>
        <recommendedName>
            <fullName evidence="10">Amino-acid acetyltransferase</fullName>
            <ecNumber evidence="10">2.3.1.1</ecNumber>
        </recommendedName>
        <alternativeName>
            <fullName evidence="10">N-acetylglutamate synthase</fullName>
            <shortName evidence="10">AGSase</shortName>
        </alternativeName>
    </domain>
    <component>
        <recommendedName>
            <fullName evidence="10">Arginine biosynthesis bifunctional protein ArgJ alpha chain</fullName>
        </recommendedName>
    </component>
    <component>
        <recommendedName>
            <fullName evidence="10">Arginine biosynthesis bifunctional protein ArgJ beta chain</fullName>
        </recommendedName>
    </component>
</protein>
<evidence type="ECO:0000256" key="2">
    <source>
        <dbReference type="ARBA" id="ARBA00011475"/>
    </source>
</evidence>
<dbReference type="GO" id="GO:0004042">
    <property type="term" value="F:L-glutamate N-acetyltransferase activity"/>
    <property type="evidence" value="ECO:0007669"/>
    <property type="project" value="UniProtKB-UniRule"/>
</dbReference>
<evidence type="ECO:0000313" key="11">
    <source>
        <dbReference type="EMBL" id="AHM56505.1"/>
    </source>
</evidence>
<dbReference type="EC" id="2.3.1.1" evidence="10"/>
<feature type="active site" description="Nucleophile" evidence="10">
    <location>
        <position position="187"/>
    </location>
</feature>
<keyword evidence="10" id="KW-0963">Cytoplasm</keyword>
<dbReference type="FunFam" id="3.60.70.12:FF:000001">
    <property type="entry name" value="Arginine biosynthesis bifunctional protein ArgJ, chloroplastic"/>
    <property type="match status" value="1"/>
</dbReference>
<feature type="chain" id="PRO_5023228369" description="Arginine biosynthesis bifunctional protein ArgJ alpha chain" evidence="10">
    <location>
        <begin position="1"/>
        <end position="186"/>
    </location>
</feature>
<dbReference type="NCBIfam" id="NF003802">
    <property type="entry name" value="PRK05388.1"/>
    <property type="match status" value="1"/>
</dbReference>
<comment type="similarity">
    <text evidence="1 10">Belongs to the ArgJ family.</text>
</comment>
<dbReference type="Pfam" id="PF01960">
    <property type="entry name" value="ArgJ"/>
    <property type="match status" value="1"/>
</dbReference>
<dbReference type="OrthoDB" id="9804242at2"/>
<keyword evidence="7 10" id="KW-0511">Multifunctional enzyme</keyword>
<feature type="chain" id="PRO_5023228368" description="Arginine biosynthesis bifunctional protein ArgJ beta chain" evidence="10">
    <location>
        <begin position="187"/>
        <end position="404"/>
    </location>
</feature>
<dbReference type="FunFam" id="3.10.20.340:FF:000001">
    <property type="entry name" value="Arginine biosynthesis bifunctional protein ArgJ, chloroplastic"/>
    <property type="match status" value="1"/>
</dbReference>
<comment type="subunit">
    <text evidence="2 10">Heterotetramer of two alpha and two beta chains.</text>
</comment>
<evidence type="ECO:0000256" key="6">
    <source>
        <dbReference type="ARBA" id="ARBA00022813"/>
    </source>
</evidence>
<evidence type="ECO:0000256" key="3">
    <source>
        <dbReference type="ARBA" id="ARBA00022571"/>
    </source>
</evidence>
<sequence>MEILTSKGVTAVPGFKASGIASGIKKSKKDMSVIYSSVPAVSAATFTSNVVKAAPVLFDMENIKNETAQAIIVNSGNANACTGEQGMANAKAMAEKTASCLGINAKNVLVASTGIIGIQLPMDTVLAGIEAACEAISEEGGSDAAQSIMTTDSFQKEIAVSVSVGGKKVTIGAMAKGSGMIHPNMGTMLSFIATDVSISKQMLSKALKDSVDDSYNMISVDGDTSTNDTAFVLANGLAGNETISSESSDYYEFKKALDYVNTELAKMIASDGEGATKLLETSIINAPSLETARLCARSVISSNLVKAAFFGNNTNWGRIMCSIGYSGADFNPDIVDIYFKNESGEIKIAENGMEVGFSEDDAQKILQGQYVNITVDLKAGEYSATAWGCDLSYDYVKVNAMYKS</sequence>
<dbReference type="Gene3D" id="3.60.70.12">
    <property type="entry name" value="L-amino peptidase D-ALA esterase/amidase"/>
    <property type="match status" value="1"/>
</dbReference>
<evidence type="ECO:0000313" key="12">
    <source>
        <dbReference type="Proteomes" id="UP000019591"/>
    </source>
</evidence>
<keyword evidence="5 10" id="KW-0808">Transferase</keyword>
<dbReference type="UniPathway" id="UPA00068">
    <property type="reaction ID" value="UER00106"/>
</dbReference>
<reference evidence="11 12" key="1">
    <citation type="journal article" date="2014" name="Genome Announc.">
        <title>Complete Genome Sequence of Amino Acid-Utilizing Eubacterium acidaminophilum al-2 (DSM 3953).</title>
        <authorList>
            <person name="Poehlein A."/>
            <person name="Andreesen J.R."/>
            <person name="Daniel R."/>
        </authorList>
    </citation>
    <scope>NUCLEOTIDE SEQUENCE [LARGE SCALE GENOMIC DNA]</scope>
    <source>
        <strain evidence="11 12">DSM 3953</strain>
    </source>
</reference>
<feature type="site" description="Involved in the stabilization of negative charge on the oxyanion by the formation of the oxyanion hole" evidence="10">
    <location>
        <position position="114"/>
    </location>
</feature>
<evidence type="ECO:0000256" key="8">
    <source>
        <dbReference type="ARBA" id="ARBA00023315"/>
    </source>
</evidence>
<name>W8T6J7_PEPAC</name>
<keyword evidence="6 10" id="KW-0068">Autocatalytic cleavage</keyword>
<comment type="subcellular location">
    <subcellularLocation>
        <location evidence="10">Cytoplasm</location>
    </subcellularLocation>
</comment>
<dbReference type="GO" id="GO:0004358">
    <property type="term" value="F:L-glutamate N-acetyltransferase activity, acting on acetyl-L-ornithine as donor"/>
    <property type="evidence" value="ECO:0007669"/>
    <property type="project" value="UniProtKB-UniRule"/>
</dbReference>
<feature type="binding site" evidence="10">
    <location>
        <position position="150"/>
    </location>
    <ligand>
        <name>substrate</name>
    </ligand>
</feature>
<dbReference type="PATRIC" id="fig|1286171.3.peg.1159"/>
<dbReference type="SUPFAM" id="SSF56266">
    <property type="entry name" value="DmpA/ArgJ-like"/>
    <property type="match status" value="1"/>
</dbReference>
<dbReference type="STRING" id="1286171.EAL2_c12100"/>
<comment type="function">
    <text evidence="10">Catalyzes two activities which are involved in the cyclic version of arginine biosynthesis: the synthesis of N-acetylglutamate from glutamate and acetyl-CoA as the acetyl donor, and of ornithine by transacetylation between N(2)-acetylornithine and glutamate.</text>
</comment>
<feature type="binding site" evidence="10">
    <location>
        <position position="176"/>
    </location>
    <ligand>
        <name>substrate</name>
    </ligand>
</feature>
<dbReference type="CDD" id="cd02152">
    <property type="entry name" value="OAT"/>
    <property type="match status" value="1"/>
</dbReference>
<dbReference type="GO" id="GO:0006526">
    <property type="term" value="P:L-arginine biosynthetic process"/>
    <property type="evidence" value="ECO:0007669"/>
    <property type="project" value="UniProtKB-UniRule"/>
</dbReference>
<proteinExistence type="inferred from homology"/>
<accession>W8T6J7</accession>
<evidence type="ECO:0000256" key="9">
    <source>
        <dbReference type="ARBA" id="ARBA00049439"/>
    </source>
</evidence>
<organism evidence="11 12">
    <name type="scientific">Peptoclostridium acidaminophilum DSM 3953</name>
    <dbReference type="NCBI Taxonomy" id="1286171"/>
    <lineage>
        <taxon>Bacteria</taxon>
        <taxon>Bacillati</taxon>
        <taxon>Bacillota</taxon>
        <taxon>Clostridia</taxon>
        <taxon>Peptostreptococcales</taxon>
        <taxon>Peptoclostridiaceae</taxon>
        <taxon>Peptoclostridium</taxon>
    </lineage>
</organism>
<dbReference type="HOGENOM" id="CLU_027172_1_0_9"/>
<dbReference type="InterPro" id="IPR002813">
    <property type="entry name" value="Arg_biosynth_ArgJ"/>
</dbReference>
<keyword evidence="4 10" id="KW-0028">Amino-acid biosynthesis</keyword>
<comment type="catalytic activity">
    <reaction evidence="9 10">
        <text>N(2)-acetyl-L-ornithine + L-glutamate = N-acetyl-L-glutamate + L-ornithine</text>
        <dbReference type="Rhea" id="RHEA:15349"/>
        <dbReference type="ChEBI" id="CHEBI:29985"/>
        <dbReference type="ChEBI" id="CHEBI:44337"/>
        <dbReference type="ChEBI" id="CHEBI:46911"/>
        <dbReference type="ChEBI" id="CHEBI:57805"/>
        <dbReference type="EC" id="2.3.1.35"/>
    </reaction>
</comment>
<comment type="pathway">
    <text evidence="10">Amino-acid biosynthesis; L-arginine biosynthesis; L-ornithine and N-acetyl-L-glutamate from L-glutamate and N(2)-acetyl-L-ornithine (cyclic): step 1/1.</text>
</comment>
<feature type="binding site" evidence="10">
    <location>
        <position position="273"/>
    </location>
    <ligand>
        <name>substrate</name>
    </ligand>
</feature>
<dbReference type="Gene3D" id="3.10.20.340">
    <property type="entry name" value="ArgJ beta chain, C-terminal domain"/>
    <property type="match status" value="1"/>
</dbReference>
<dbReference type="PANTHER" id="PTHR23100:SF0">
    <property type="entry name" value="ARGININE BIOSYNTHESIS BIFUNCTIONAL PROTEIN ARGJ, MITOCHONDRIAL"/>
    <property type="match status" value="1"/>
</dbReference>
<dbReference type="RefSeq" id="WP_025435502.1">
    <property type="nucleotide sequence ID" value="NZ_CP007452.1"/>
</dbReference>
<dbReference type="EC" id="2.3.1.35" evidence="10"/>
<dbReference type="EMBL" id="CP007452">
    <property type="protein sequence ID" value="AHM56505.1"/>
    <property type="molecule type" value="Genomic_DNA"/>
</dbReference>
<feature type="binding site" evidence="10">
    <location>
        <position position="404"/>
    </location>
    <ligand>
        <name>substrate</name>
    </ligand>
</feature>
<comment type="catalytic activity">
    <reaction evidence="10">
        <text>L-glutamate + acetyl-CoA = N-acetyl-L-glutamate + CoA + H(+)</text>
        <dbReference type="Rhea" id="RHEA:24292"/>
        <dbReference type="ChEBI" id="CHEBI:15378"/>
        <dbReference type="ChEBI" id="CHEBI:29985"/>
        <dbReference type="ChEBI" id="CHEBI:44337"/>
        <dbReference type="ChEBI" id="CHEBI:57287"/>
        <dbReference type="ChEBI" id="CHEBI:57288"/>
        <dbReference type="EC" id="2.3.1.1"/>
    </reaction>
</comment>
<feature type="site" description="Cleavage; by autolysis" evidence="10">
    <location>
        <begin position="186"/>
        <end position="187"/>
    </location>
</feature>
<keyword evidence="12" id="KW-1185">Reference proteome</keyword>
<feature type="binding site" evidence="10">
    <location>
        <position position="187"/>
    </location>
    <ligand>
        <name>substrate</name>
    </ligand>
</feature>
<comment type="pathway">
    <text evidence="10">Amino-acid biosynthesis; L-arginine biosynthesis; N(2)-acetyl-L-ornithine from L-glutamate: step 1/4.</text>
</comment>
<dbReference type="InterPro" id="IPR016117">
    <property type="entry name" value="ArgJ-like_dom_sf"/>
</dbReference>
<feature type="binding site" evidence="10">
    <location>
        <position position="399"/>
    </location>
    <ligand>
        <name>substrate</name>
    </ligand>
</feature>
<feature type="site" description="Involved in the stabilization of negative charge on the oxyanion by the formation of the oxyanion hole" evidence="10">
    <location>
        <position position="113"/>
    </location>
</feature>
<dbReference type="HAMAP" id="MF_01106">
    <property type="entry name" value="ArgJ"/>
    <property type="match status" value="1"/>
</dbReference>
<dbReference type="Proteomes" id="UP000019591">
    <property type="component" value="Chromosome"/>
</dbReference>
<dbReference type="AlphaFoldDB" id="W8T6J7"/>
<evidence type="ECO:0000256" key="7">
    <source>
        <dbReference type="ARBA" id="ARBA00023268"/>
    </source>
</evidence>
<dbReference type="PANTHER" id="PTHR23100">
    <property type="entry name" value="ARGININE BIOSYNTHESIS BIFUNCTIONAL PROTEIN ARGJ"/>
    <property type="match status" value="1"/>
</dbReference>